<dbReference type="PANTHER" id="PTHR30472:SF1">
    <property type="entry name" value="FE(3+) DICITRATE TRANSPORT SYSTEM PERMEASE PROTEIN FECC-RELATED"/>
    <property type="match status" value="1"/>
</dbReference>
<reference evidence="8 9" key="1">
    <citation type="submission" date="2016-10" db="EMBL/GenBank/DDBJ databases">
        <authorList>
            <person name="de Groot N.N."/>
        </authorList>
    </citation>
    <scope>NUCLEOTIDE SEQUENCE [LARGE SCALE GENOMIC DNA]</scope>
    <source>
        <strain evidence="8 9">CGMCC 4.5506</strain>
    </source>
</reference>
<comment type="subcellular location">
    <subcellularLocation>
        <location evidence="1">Cell membrane</location>
        <topology evidence="1">Multi-pass membrane protein</topology>
    </subcellularLocation>
</comment>
<keyword evidence="6" id="KW-1133">Transmembrane helix</keyword>
<dbReference type="OrthoDB" id="9782305at2"/>
<dbReference type="Gene3D" id="1.10.3470.10">
    <property type="entry name" value="ABC transporter involved in vitamin B12 uptake, BtuC"/>
    <property type="match status" value="1"/>
</dbReference>
<dbReference type="GO" id="GO:0005886">
    <property type="term" value="C:plasma membrane"/>
    <property type="evidence" value="ECO:0007669"/>
    <property type="project" value="UniProtKB-SubCell"/>
</dbReference>
<keyword evidence="9" id="KW-1185">Reference proteome</keyword>
<dbReference type="CDD" id="cd06550">
    <property type="entry name" value="TM_ABC_iron-siderophores_like"/>
    <property type="match status" value="1"/>
</dbReference>
<sequence length="342" mass="34797">MTRTITPAPVRPTAARVLWFAVSLIVLAVMFAVSVAVGSANLPLSTVWSALVSPDGGIDHSTIRTLRVPRTVLGVLVGAALGVAGALMQGLTRNPLADPGILGVNSGAGFAIVAGVAMFGVTRIEQYLWLGFAGAVVAAAIVYAIASRGPGGANPLRLTLVGVAFGAVLTGASQTLALINPDTFDRFRYWDAGSITDRPDGTVSAVLPFILIGLVLAFACARALNALALGDDLAKAVGARVGLIRLAGVVAVTLLCGAATAAAGPIVFVGLMIPHAVRLLVGPDQRWILPLALVLGPVLVLTSDVIGRLVIWPAELQVGVVTAFLGAPVLIALVRRGKPGAS</sequence>
<dbReference type="InterPro" id="IPR000522">
    <property type="entry name" value="ABC_transptr_permease_BtuC"/>
</dbReference>
<dbReference type="GO" id="GO:0033214">
    <property type="term" value="P:siderophore-iron import into cell"/>
    <property type="evidence" value="ECO:0007669"/>
    <property type="project" value="TreeGrafter"/>
</dbReference>
<dbReference type="FunFam" id="1.10.3470.10:FF:000001">
    <property type="entry name" value="Vitamin B12 ABC transporter permease BtuC"/>
    <property type="match status" value="1"/>
</dbReference>
<name>A0A222VP29_9PSEU</name>
<dbReference type="STRING" id="530584.SAMN05421630_101872"/>
<keyword evidence="3" id="KW-0813">Transport</keyword>
<accession>A0A222VP29</accession>
<evidence type="ECO:0000256" key="5">
    <source>
        <dbReference type="ARBA" id="ARBA00022692"/>
    </source>
</evidence>
<evidence type="ECO:0000256" key="7">
    <source>
        <dbReference type="ARBA" id="ARBA00023136"/>
    </source>
</evidence>
<evidence type="ECO:0000256" key="1">
    <source>
        <dbReference type="ARBA" id="ARBA00004651"/>
    </source>
</evidence>
<dbReference type="KEGG" id="pmad:BAY61_12460"/>
<dbReference type="GO" id="GO:0022857">
    <property type="term" value="F:transmembrane transporter activity"/>
    <property type="evidence" value="ECO:0007669"/>
    <property type="project" value="InterPro"/>
</dbReference>
<dbReference type="Pfam" id="PF01032">
    <property type="entry name" value="FecCD"/>
    <property type="match status" value="1"/>
</dbReference>
<dbReference type="RefSeq" id="WP_091797288.1">
    <property type="nucleotide sequence ID" value="NZ_CP016353.1"/>
</dbReference>
<keyword evidence="5" id="KW-0812">Transmembrane</keyword>
<dbReference type="PANTHER" id="PTHR30472">
    <property type="entry name" value="FERRIC ENTEROBACTIN TRANSPORT SYSTEM PERMEASE PROTEIN"/>
    <property type="match status" value="1"/>
</dbReference>
<dbReference type="AlphaFoldDB" id="A0A222VP29"/>
<evidence type="ECO:0000313" key="9">
    <source>
        <dbReference type="Proteomes" id="UP000199494"/>
    </source>
</evidence>
<proteinExistence type="inferred from homology"/>
<evidence type="ECO:0000256" key="3">
    <source>
        <dbReference type="ARBA" id="ARBA00022448"/>
    </source>
</evidence>
<comment type="similarity">
    <text evidence="2">Belongs to the binding-protein-dependent transport system permease family. FecCD subfamily.</text>
</comment>
<gene>
    <name evidence="8" type="ORF">SAMN05421630_101872</name>
</gene>
<evidence type="ECO:0000313" key="8">
    <source>
        <dbReference type="EMBL" id="SDC22330.1"/>
    </source>
</evidence>
<keyword evidence="7" id="KW-0472">Membrane</keyword>
<organism evidence="8 9">
    <name type="scientific">Prauserella marina</name>
    <dbReference type="NCBI Taxonomy" id="530584"/>
    <lineage>
        <taxon>Bacteria</taxon>
        <taxon>Bacillati</taxon>
        <taxon>Actinomycetota</taxon>
        <taxon>Actinomycetes</taxon>
        <taxon>Pseudonocardiales</taxon>
        <taxon>Pseudonocardiaceae</taxon>
        <taxon>Prauserella</taxon>
    </lineage>
</organism>
<evidence type="ECO:0000256" key="4">
    <source>
        <dbReference type="ARBA" id="ARBA00022475"/>
    </source>
</evidence>
<dbReference type="SUPFAM" id="SSF81345">
    <property type="entry name" value="ABC transporter involved in vitamin B12 uptake, BtuC"/>
    <property type="match status" value="1"/>
</dbReference>
<dbReference type="EMBL" id="FMZE01000001">
    <property type="protein sequence ID" value="SDC22330.1"/>
    <property type="molecule type" value="Genomic_DNA"/>
</dbReference>
<evidence type="ECO:0000256" key="2">
    <source>
        <dbReference type="ARBA" id="ARBA00007935"/>
    </source>
</evidence>
<dbReference type="InterPro" id="IPR037294">
    <property type="entry name" value="ABC_BtuC-like"/>
</dbReference>
<dbReference type="Proteomes" id="UP000199494">
    <property type="component" value="Unassembled WGS sequence"/>
</dbReference>
<keyword evidence="4" id="KW-1003">Cell membrane</keyword>
<protein>
    <submittedName>
        <fullName evidence="8">Iron complex transport system permease protein</fullName>
    </submittedName>
</protein>
<evidence type="ECO:0000256" key="6">
    <source>
        <dbReference type="ARBA" id="ARBA00022989"/>
    </source>
</evidence>